<dbReference type="PANTHER" id="PTHR42987">
    <property type="entry name" value="PEPTIDASE S49"/>
    <property type="match status" value="1"/>
</dbReference>
<dbReference type="CDD" id="cd07023">
    <property type="entry name" value="S49_Sppa_N_C"/>
    <property type="match status" value="1"/>
</dbReference>
<dbReference type="InterPro" id="IPR047272">
    <property type="entry name" value="S49_SppA_C"/>
</dbReference>
<dbReference type="AlphaFoldDB" id="A0AAE8HIM1"/>
<dbReference type="InterPro" id="IPR002142">
    <property type="entry name" value="Peptidase_S49"/>
</dbReference>
<evidence type="ECO:0000259" key="5">
    <source>
        <dbReference type="Pfam" id="PF01343"/>
    </source>
</evidence>
<evidence type="ECO:0000256" key="2">
    <source>
        <dbReference type="ARBA" id="ARBA00022670"/>
    </source>
</evidence>
<reference evidence="6 7" key="1">
    <citation type="submission" date="2016-10" db="EMBL/GenBank/DDBJ databases">
        <authorList>
            <person name="Varghese N."/>
            <person name="Submissions S."/>
        </authorList>
    </citation>
    <scope>NUCLEOTIDE SEQUENCE [LARGE SCALE GENOMIC DNA]</scope>
    <source>
        <strain evidence="6 7">BS2777</strain>
    </source>
</reference>
<dbReference type="EMBL" id="LT629801">
    <property type="protein sequence ID" value="SDV17403.1"/>
    <property type="molecule type" value="Genomic_DNA"/>
</dbReference>
<keyword evidence="4" id="KW-0720">Serine protease</keyword>
<dbReference type="Pfam" id="PF01343">
    <property type="entry name" value="Peptidase_S49"/>
    <property type="match status" value="1"/>
</dbReference>
<dbReference type="GO" id="GO:0008236">
    <property type="term" value="F:serine-type peptidase activity"/>
    <property type="evidence" value="ECO:0007669"/>
    <property type="project" value="UniProtKB-KW"/>
</dbReference>
<dbReference type="InterPro" id="IPR029045">
    <property type="entry name" value="ClpP/crotonase-like_dom_sf"/>
</dbReference>
<dbReference type="InterPro" id="IPR004635">
    <property type="entry name" value="Pept_S49_SppA"/>
</dbReference>
<gene>
    <name evidence="6" type="ORF">SAMN04490209_6016</name>
</gene>
<dbReference type="GO" id="GO:0006508">
    <property type="term" value="P:proteolysis"/>
    <property type="evidence" value="ECO:0007669"/>
    <property type="project" value="UniProtKB-KW"/>
</dbReference>
<dbReference type="Proteomes" id="UP000182085">
    <property type="component" value="Chromosome I"/>
</dbReference>
<dbReference type="Gene3D" id="6.20.330.10">
    <property type="match status" value="1"/>
</dbReference>
<dbReference type="NCBIfam" id="TIGR00706">
    <property type="entry name" value="SppA_dom"/>
    <property type="match status" value="1"/>
</dbReference>
<organism evidence="6 7">
    <name type="scientific">Pseudomonas rhodesiae</name>
    <dbReference type="NCBI Taxonomy" id="76760"/>
    <lineage>
        <taxon>Bacteria</taxon>
        <taxon>Pseudomonadati</taxon>
        <taxon>Pseudomonadota</taxon>
        <taxon>Gammaproteobacteria</taxon>
        <taxon>Pseudomonadales</taxon>
        <taxon>Pseudomonadaceae</taxon>
        <taxon>Pseudomonas</taxon>
    </lineage>
</organism>
<proteinExistence type="inferred from homology"/>
<name>A0AAE8HIM1_9PSED</name>
<evidence type="ECO:0000256" key="3">
    <source>
        <dbReference type="ARBA" id="ARBA00022801"/>
    </source>
</evidence>
<dbReference type="PANTHER" id="PTHR42987:SF8">
    <property type="entry name" value="PROTEINASE"/>
    <property type="match status" value="1"/>
</dbReference>
<evidence type="ECO:0000256" key="1">
    <source>
        <dbReference type="ARBA" id="ARBA00008683"/>
    </source>
</evidence>
<evidence type="ECO:0000313" key="6">
    <source>
        <dbReference type="EMBL" id="SDV17403.1"/>
    </source>
</evidence>
<keyword evidence="3" id="KW-0378">Hydrolase</keyword>
<dbReference type="Gene3D" id="3.90.226.10">
    <property type="entry name" value="2-enoyl-CoA Hydratase, Chain A, domain 1"/>
    <property type="match status" value="1"/>
</dbReference>
<keyword evidence="7" id="KW-1185">Reference proteome</keyword>
<accession>A0AAE8HIM1</accession>
<protein>
    <submittedName>
        <fullName evidence="6">Protease-4</fullName>
    </submittedName>
</protein>
<keyword evidence="2 6" id="KW-0645">Protease</keyword>
<evidence type="ECO:0000256" key="4">
    <source>
        <dbReference type="ARBA" id="ARBA00022825"/>
    </source>
</evidence>
<evidence type="ECO:0000313" key="7">
    <source>
        <dbReference type="Proteomes" id="UP000182085"/>
    </source>
</evidence>
<comment type="similarity">
    <text evidence="1">Belongs to the peptidase S49 family.</text>
</comment>
<sequence length="349" mass="38193">MIRLLLSRPPRIPSSRCLFRIASPQCLIAVYKFSDGNPMDQSLEVLERTLQASIKEQRAARRWKNFFRLATLGIVVTAFVVGGRADLDGVGADVPVTAKIKVRGVIADGEEASAENLKRSLGKAFENENTKAVILEINSPGGSPVQAGHVYDEVRRLRALHPDTKVYAVITDLGASGGYYIASAADEIFADKASLVGSIGVTAASFGYVELMQKLGVERRAYTSGEHKAFLDQFQPQNPEERKFWEGVLKTTHNQFIRSVEAGRGDRLKAKENPDLYSGLIWTGEQAVGLGLVDRLGDSDYVAREVVGVSKIVDFTRKQNPLDRFASKIGASVAEHLSLRLGFDGLSLR</sequence>
<dbReference type="SUPFAM" id="SSF52096">
    <property type="entry name" value="ClpP/crotonase"/>
    <property type="match status" value="1"/>
</dbReference>
<feature type="domain" description="Peptidase S49" evidence="5">
    <location>
        <begin position="164"/>
        <end position="305"/>
    </location>
</feature>